<dbReference type="PROSITE" id="PS50244">
    <property type="entry name" value="S5A_REDUCTASE"/>
    <property type="match status" value="1"/>
</dbReference>
<dbReference type="PANTHER" id="PTHR14624:SF0">
    <property type="entry name" value="POLYPRENOL REDUCTASE"/>
    <property type="match status" value="1"/>
</dbReference>
<evidence type="ECO:0000259" key="6">
    <source>
        <dbReference type="Pfam" id="PF02544"/>
    </source>
</evidence>
<evidence type="ECO:0000256" key="1">
    <source>
        <dbReference type="ARBA" id="ARBA00004127"/>
    </source>
</evidence>
<organism evidence="7 8">
    <name type="scientific">Discostella pseudostelligera</name>
    <dbReference type="NCBI Taxonomy" id="259834"/>
    <lineage>
        <taxon>Eukaryota</taxon>
        <taxon>Sar</taxon>
        <taxon>Stramenopiles</taxon>
        <taxon>Ochrophyta</taxon>
        <taxon>Bacillariophyta</taxon>
        <taxon>Coscinodiscophyceae</taxon>
        <taxon>Thalassiosirophycidae</taxon>
        <taxon>Stephanodiscales</taxon>
        <taxon>Stephanodiscaceae</taxon>
        <taxon>Discostella</taxon>
    </lineage>
</organism>
<dbReference type="GO" id="GO:0012505">
    <property type="term" value="C:endomembrane system"/>
    <property type="evidence" value="ECO:0007669"/>
    <property type="project" value="UniProtKB-SubCell"/>
</dbReference>
<evidence type="ECO:0000313" key="8">
    <source>
        <dbReference type="Proteomes" id="UP001530293"/>
    </source>
</evidence>
<reference evidence="7 8" key="1">
    <citation type="submission" date="2024-10" db="EMBL/GenBank/DDBJ databases">
        <title>Updated reference genomes for cyclostephanoid diatoms.</title>
        <authorList>
            <person name="Roberts W.R."/>
            <person name="Alverson A.J."/>
        </authorList>
    </citation>
    <scope>NUCLEOTIDE SEQUENCE [LARGE SCALE GENOMIC DNA]</scope>
    <source>
        <strain evidence="7 8">AJA232-27</strain>
    </source>
</reference>
<keyword evidence="4 5" id="KW-0472">Membrane</keyword>
<sequence length="305" mass="34824">MTVSKCRFIDFYATGIIVSTLILTSNAVAAHQNPNIMSRRDIVSTCLLYVHLVRRYGECKWVHKSGALSQMHLAGYLLGILHYLCLPFLLIPHHQSSNLACTLDSSDNPFQDGEIGGRQCHDSWSSSSGILPSTSMKVFLNVLAIIGCIYFQCQQHRHHVILANLRGIGEDSMSSSTKTTKHYAIPIGGWFEYVSCPHYFSEIMIYITFAMLLNDVSYVSLERNVEAWVADCRRYSTTPFQFCGLMSDTPWMDMIIAVHRSRAWILCIWVATNQAISAYRTHEWYRTSFGLAYPQQRKRLIAFIW</sequence>
<dbReference type="Proteomes" id="UP001530293">
    <property type="component" value="Unassembled WGS sequence"/>
</dbReference>
<dbReference type="AlphaFoldDB" id="A0ABD3MFL7"/>
<evidence type="ECO:0000256" key="3">
    <source>
        <dbReference type="ARBA" id="ARBA00022989"/>
    </source>
</evidence>
<accession>A0ABD3MFL7</accession>
<dbReference type="PANTHER" id="PTHR14624">
    <property type="entry name" value="DFG10 PROTEIN"/>
    <property type="match status" value="1"/>
</dbReference>
<proteinExistence type="predicted"/>
<name>A0ABD3MFL7_9STRA</name>
<comment type="caution">
    <text evidence="7">The sequence shown here is derived from an EMBL/GenBank/DDBJ whole genome shotgun (WGS) entry which is preliminary data.</text>
</comment>
<feature type="domain" description="3-oxo-5-alpha-steroid 4-dehydrogenase C-terminal" evidence="6">
    <location>
        <begin position="177"/>
        <end position="215"/>
    </location>
</feature>
<keyword evidence="2 5" id="KW-0812">Transmembrane</keyword>
<feature type="transmembrane region" description="Helical" evidence="5">
    <location>
        <begin position="12"/>
        <end position="30"/>
    </location>
</feature>
<feature type="domain" description="3-oxo-5-alpha-steroid 4-dehydrogenase C-terminal" evidence="6">
    <location>
        <begin position="251"/>
        <end position="305"/>
    </location>
</feature>
<dbReference type="EMBL" id="JALLBG020000131">
    <property type="protein sequence ID" value="KAL3762708.1"/>
    <property type="molecule type" value="Genomic_DNA"/>
</dbReference>
<dbReference type="Pfam" id="PF02544">
    <property type="entry name" value="Steroid_dh"/>
    <property type="match status" value="2"/>
</dbReference>
<keyword evidence="3 5" id="KW-1133">Transmembrane helix</keyword>
<dbReference type="InterPro" id="IPR039698">
    <property type="entry name" value="Dfg10/SRD5A3"/>
</dbReference>
<evidence type="ECO:0000256" key="4">
    <source>
        <dbReference type="ARBA" id="ARBA00023136"/>
    </source>
</evidence>
<evidence type="ECO:0000256" key="5">
    <source>
        <dbReference type="SAM" id="Phobius"/>
    </source>
</evidence>
<gene>
    <name evidence="7" type="ORF">ACHAWU_001653</name>
</gene>
<evidence type="ECO:0000256" key="2">
    <source>
        <dbReference type="ARBA" id="ARBA00022692"/>
    </source>
</evidence>
<feature type="transmembrane region" description="Helical" evidence="5">
    <location>
        <begin position="73"/>
        <end position="91"/>
    </location>
</feature>
<evidence type="ECO:0000313" key="7">
    <source>
        <dbReference type="EMBL" id="KAL3762708.1"/>
    </source>
</evidence>
<protein>
    <recommendedName>
        <fullName evidence="6">3-oxo-5-alpha-steroid 4-dehydrogenase C-terminal domain-containing protein</fullName>
    </recommendedName>
</protein>
<dbReference type="InterPro" id="IPR001104">
    <property type="entry name" value="3-oxo-5_a-steroid_4-DH_C"/>
</dbReference>
<comment type="subcellular location">
    <subcellularLocation>
        <location evidence="1">Endomembrane system</location>
        <topology evidence="1">Multi-pass membrane protein</topology>
    </subcellularLocation>
</comment>
<keyword evidence="8" id="KW-1185">Reference proteome</keyword>